<feature type="region of interest" description="Disordered" evidence="1">
    <location>
        <begin position="62"/>
        <end position="82"/>
    </location>
</feature>
<keyword evidence="2" id="KW-0472">Membrane</keyword>
<sequence>MSRSELLAAQRWSRRHATQALFGRTRAYARGQGPAPGAGVLAGLLLAAVVWAAPLLVDVVRTGGAPSPGQQLPPPAPASAGR</sequence>
<protein>
    <submittedName>
        <fullName evidence="3">Uncharacterized protein</fullName>
    </submittedName>
</protein>
<accession>A0A4U2YS56</accession>
<dbReference type="Proteomes" id="UP000307808">
    <property type="component" value="Unassembled WGS sequence"/>
</dbReference>
<evidence type="ECO:0000256" key="2">
    <source>
        <dbReference type="SAM" id="Phobius"/>
    </source>
</evidence>
<feature type="compositionally biased region" description="Pro residues" evidence="1">
    <location>
        <begin position="71"/>
        <end position="82"/>
    </location>
</feature>
<evidence type="ECO:0000313" key="3">
    <source>
        <dbReference type="EMBL" id="TKI64258.1"/>
    </source>
</evidence>
<keyword evidence="4" id="KW-1185">Reference proteome</keyword>
<keyword evidence="2" id="KW-0812">Transmembrane</keyword>
<feature type="transmembrane region" description="Helical" evidence="2">
    <location>
        <begin position="38"/>
        <end position="57"/>
    </location>
</feature>
<reference evidence="3 4" key="1">
    <citation type="submission" date="2019-04" db="EMBL/GenBank/DDBJ databases">
        <authorList>
            <person name="Dong K."/>
        </authorList>
    </citation>
    <scope>NUCLEOTIDE SEQUENCE [LARGE SCALE GENOMIC DNA]</scope>
    <source>
        <strain evidence="4">dk3543</strain>
    </source>
</reference>
<name>A0A4U2YS56_9ACTN</name>
<evidence type="ECO:0000313" key="4">
    <source>
        <dbReference type="Proteomes" id="UP000307808"/>
    </source>
</evidence>
<proteinExistence type="predicted"/>
<keyword evidence="2" id="KW-1133">Transmembrane helix</keyword>
<organism evidence="3 4">
    <name type="scientific">Nocardioides jishulii</name>
    <dbReference type="NCBI Taxonomy" id="2575440"/>
    <lineage>
        <taxon>Bacteria</taxon>
        <taxon>Bacillati</taxon>
        <taxon>Actinomycetota</taxon>
        <taxon>Actinomycetes</taxon>
        <taxon>Propionibacteriales</taxon>
        <taxon>Nocardioidaceae</taxon>
        <taxon>Nocardioides</taxon>
    </lineage>
</organism>
<gene>
    <name evidence="3" type="ORF">FC770_03635</name>
</gene>
<dbReference type="AlphaFoldDB" id="A0A4U2YS56"/>
<comment type="caution">
    <text evidence="3">The sequence shown here is derived from an EMBL/GenBank/DDBJ whole genome shotgun (WGS) entry which is preliminary data.</text>
</comment>
<dbReference type="EMBL" id="SZPY01000001">
    <property type="protein sequence ID" value="TKI64258.1"/>
    <property type="molecule type" value="Genomic_DNA"/>
</dbReference>
<evidence type="ECO:0000256" key="1">
    <source>
        <dbReference type="SAM" id="MobiDB-lite"/>
    </source>
</evidence>
<dbReference type="RefSeq" id="WP_137064718.1">
    <property type="nucleotide sequence ID" value="NZ_CP040748.1"/>
</dbReference>